<dbReference type="EMBL" id="JAVRRT010000009">
    <property type="protein sequence ID" value="KAK5168707.1"/>
    <property type="molecule type" value="Genomic_DNA"/>
</dbReference>
<name>A0AAV9PAN7_9PEZI</name>
<comment type="caution">
    <text evidence="2">The sequence shown here is derived from an EMBL/GenBank/DDBJ whole genome shotgun (WGS) entry which is preliminary data.</text>
</comment>
<evidence type="ECO:0000256" key="1">
    <source>
        <dbReference type="SAM" id="MobiDB-lite"/>
    </source>
</evidence>
<organism evidence="2 3">
    <name type="scientific">Saxophila tyrrhenica</name>
    <dbReference type="NCBI Taxonomy" id="1690608"/>
    <lineage>
        <taxon>Eukaryota</taxon>
        <taxon>Fungi</taxon>
        <taxon>Dikarya</taxon>
        <taxon>Ascomycota</taxon>
        <taxon>Pezizomycotina</taxon>
        <taxon>Dothideomycetes</taxon>
        <taxon>Dothideomycetidae</taxon>
        <taxon>Mycosphaerellales</taxon>
        <taxon>Extremaceae</taxon>
        <taxon>Saxophila</taxon>
    </lineage>
</organism>
<sequence>MAPRRSQRGRPDASTREDDTSTPTPTRPVRKARRKIQAIQDISLPEAVSDPEDSLDVDNEPTNTALNGKRKSTPSAWQICTAQTLVLDSRTTPSSPKSTSHPPTPGPFTSGTWFPLQPTLPPPIPRCMFLSLPRELRDEIYTHLYHAPSRLHLAYPDENFRMGTAFLRTNLQICAEVCETLYGNNEFVFARMCQRHGSFCSSDDWNEVGFKAVREFVGMIGRRNLGLIKTLTLVLENAVPCLNPAMKTADQRRYY</sequence>
<feature type="region of interest" description="Disordered" evidence="1">
    <location>
        <begin position="1"/>
        <end position="74"/>
    </location>
</feature>
<feature type="compositionally biased region" description="Low complexity" evidence="1">
    <location>
        <begin position="91"/>
        <end position="101"/>
    </location>
</feature>
<protein>
    <submittedName>
        <fullName evidence="2">Uncharacterized protein</fullName>
    </submittedName>
</protein>
<dbReference type="PANTHER" id="PTHR42085:SF2">
    <property type="entry name" value="F-BOX DOMAIN-CONTAINING PROTEIN"/>
    <property type="match status" value="1"/>
</dbReference>
<dbReference type="RefSeq" id="XP_064658173.1">
    <property type="nucleotide sequence ID" value="XM_064803258.1"/>
</dbReference>
<accession>A0AAV9PAN7</accession>
<dbReference type="PANTHER" id="PTHR42085">
    <property type="entry name" value="F-BOX DOMAIN-CONTAINING PROTEIN"/>
    <property type="match status" value="1"/>
</dbReference>
<reference evidence="2 3" key="1">
    <citation type="submission" date="2023-08" db="EMBL/GenBank/DDBJ databases">
        <title>Black Yeasts Isolated from many extreme environments.</title>
        <authorList>
            <person name="Coleine C."/>
            <person name="Stajich J.E."/>
            <person name="Selbmann L."/>
        </authorList>
    </citation>
    <scope>NUCLEOTIDE SEQUENCE [LARGE SCALE GENOMIC DNA]</scope>
    <source>
        <strain evidence="2 3">CCFEE 5935</strain>
    </source>
</reference>
<evidence type="ECO:0000313" key="2">
    <source>
        <dbReference type="EMBL" id="KAK5168707.1"/>
    </source>
</evidence>
<keyword evidence="3" id="KW-1185">Reference proteome</keyword>
<feature type="compositionally biased region" description="Acidic residues" evidence="1">
    <location>
        <begin position="49"/>
        <end position="59"/>
    </location>
</feature>
<feature type="compositionally biased region" description="Basic and acidic residues" evidence="1">
    <location>
        <begin position="9"/>
        <end position="19"/>
    </location>
</feature>
<gene>
    <name evidence="2" type="ORF">LTR77_006016</name>
</gene>
<dbReference type="Proteomes" id="UP001337655">
    <property type="component" value="Unassembled WGS sequence"/>
</dbReference>
<feature type="region of interest" description="Disordered" evidence="1">
    <location>
        <begin position="87"/>
        <end position="110"/>
    </location>
</feature>
<proteinExistence type="predicted"/>
<evidence type="ECO:0000313" key="3">
    <source>
        <dbReference type="Proteomes" id="UP001337655"/>
    </source>
</evidence>
<dbReference type="GeneID" id="89927356"/>
<dbReference type="AlphaFoldDB" id="A0AAV9PAN7"/>
<dbReference type="InterPro" id="IPR038883">
    <property type="entry name" value="AN11006-like"/>
</dbReference>